<organism evidence="2 3">
    <name type="scientific">[Clostridium] methylpentosum DSM 5476</name>
    <dbReference type="NCBI Taxonomy" id="537013"/>
    <lineage>
        <taxon>Bacteria</taxon>
        <taxon>Bacillati</taxon>
        <taxon>Bacillota</taxon>
        <taxon>Clostridia</taxon>
        <taxon>Eubacteriales</taxon>
        <taxon>Oscillospiraceae</taxon>
        <taxon>Oscillospiraceae incertae sedis</taxon>
    </lineage>
</organism>
<keyword evidence="3" id="KW-1185">Reference proteome</keyword>
<dbReference type="AlphaFoldDB" id="C0EIC9"/>
<gene>
    <name evidence="2" type="ORF">CLOSTMETH_03624</name>
</gene>
<proteinExistence type="predicted"/>
<evidence type="ECO:0000313" key="3">
    <source>
        <dbReference type="Proteomes" id="UP000003340"/>
    </source>
</evidence>
<evidence type="ECO:0000256" key="1">
    <source>
        <dbReference type="SAM" id="SignalP"/>
    </source>
</evidence>
<dbReference type="STRING" id="537013.CLOSTMETH_03624"/>
<reference evidence="2 3" key="2">
    <citation type="submission" date="2009-02" db="EMBL/GenBank/DDBJ databases">
        <title>Draft genome sequence of Clostridium methylpentosum (DSM 5476).</title>
        <authorList>
            <person name="Sudarsanam P."/>
            <person name="Ley R."/>
            <person name="Guruge J."/>
            <person name="Turnbaugh P.J."/>
            <person name="Mahowald M."/>
            <person name="Liep D."/>
            <person name="Gordon J."/>
        </authorList>
    </citation>
    <scope>NUCLEOTIDE SEQUENCE [LARGE SCALE GENOMIC DNA]</scope>
    <source>
        <strain evidence="2 3">DSM 5476</strain>
    </source>
</reference>
<evidence type="ECO:0000313" key="2">
    <source>
        <dbReference type="EMBL" id="EEG28725.1"/>
    </source>
</evidence>
<protein>
    <submittedName>
        <fullName evidence="2">Uncharacterized protein</fullName>
    </submittedName>
</protein>
<dbReference type="HOGENOM" id="CLU_457652_0_0_9"/>
<dbReference type="EMBL" id="ACEC01000126">
    <property type="protein sequence ID" value="EEG28725.1"/>
    <property type="molecule type" value="Genomic_DNA"/>
</dbReference>
<keyword evidence="1" id="KW-0732">Signal</keyword>
<comment type="caution">
    <text evidence="2">The sequence shown here is derived from an EMBL/GenBank/DDBJ whole genome shotgun (WGS) entry which is preliminary data.</text>
</comment>
<reference evidence="2 3" key="1">
    <citation type="submission" date="2009-01" db="EMBL/GenBank/DDBJ databases">
        <authorList>
            <person name="Fulton L."/>
            <person name="Clifton S."/>
            <person name="Fulton B."/>
            <person name="Xu J."/>
            <person name="Minx P."/>
            <person name="Pepin K.H."/>
            <person name="Johnson M."/>
            <person name="Bhonagiri V."/>
            <person name="Nash W.E."/>
            <person name="Mardis E.R."/>
            <person name="Wilson R.K."/>
        </authorList>
    </citation>
    <scope>NUCLEOTIDE SEQUENCE [LARGE SCALE GENOMIC DNA]</scope>
    <source>
        <strain evidence="2 3">DSM 5476</strain>
    </source>
</reference>
<feature type="chain" id="PRO_5038849244" evidence="1">
    <location>
        <begin position="28"/>
        <end position="596"/>
    </location>
</feature>
<feature type="signal peptide" evidence="1">
    <location>
        <begin position="1"/>
        <end position="27"/>
    </location>
</feature>
<name>C0EIC9_9FIRM</name>
<sequence>MKKHTLIRMLSSFLVMLMFLTSTPINQIVLAVESEAAEAEKYLTPPKNQEEWNEMLSKEYPGAEAVDLPGEASLESTPQTYANSTVTLKGAGTAIFNDQNIVTVKDESQLTGQFDEVSLQFNPSTHRLGGILKFHDGSSSFLYVLLLDIAQSHLDVTGKRSIIGSREMGEIDGYKLVSFRIEENCESTTLMPARLDLAGKNLVSIGILQKSTNKIFYVQTEISGIDFDTLYNNSWSKDNDYGFRIPNSTLATTESESEDIAKTKEKEYLFLQQRTGVEASTLDNPNTLTKAPFSLPSDGTEIQPDIPETATTNENYEGEKLDIRDTLDLLEREKTISLNSEPYIDRVFDLYLKYPVKGHWLGFWGGFRDSDSQYDKDNPYFYAYYASALAGTDNTITSILFLDLVKQTNHQTRTLTVKVRINKDICYNSQTQELSTWENFGGNAVVSNLDIASVISNTSVGVYDNVLVSSKYTCPTNGWDILSGALLIGAFIPVGGSLGIAMTAAGMLDAAYQIKSQVLSSGEEKGFSGSIKNGGAAIVGAYQNLWKPASVLTHPQTQTDSDFGVLEGHVSNGGTYYFTDYYTVEMSLVVFGKYDY</sequence>
<dbReference type="Proteomes" id="UP000003340">
    <property type="component" value="Unassembled WGS sequence"/>
</dbReference>
<accession>C0EIC9</accession>